<dbReference type="EMBL" id="JBHMEW010000043">
    <property type="protein sequence ID" value="MFB9211168.1"/>
    <property type="molecule type" value="Genomic_DNA"/>
</dbReference>
<dbReference type="Proteomes" id="UP001589654">
    <property type="component" value="Unassembled WGS sequence"/>
</dbReference>
<sequence>MNKFYLQPKTTMMAKKKDQSAEILAKAHRLFWKTGFTKTTMEAIAKEMGISKKTLYKHFPGKVDLLKAIFIELLDKMAKKIGAILENEHLPFLVQVRSLHATLSAQLSRINPSLMLDLKENLPHIFLQIRGEIISNCKSPVQNFIKKGKEEGLIQEDIQDELGAVICMSFLKNLMDEEFLQQFTKESPRQEPKLAELSQQFFLLVFEGVLTEEAREDMKGLT</sequence>
<evidence type="ECO:0000259" key="5">
    <source>
        <dbReference type="PROSITE" id="PS50977"/>
    </source>
</evidence>
<dbReference type="PRINTS" id="PR00455">
    <property type="entry name" value="HTHTETR"/>
</dbReference>
<dbReference type="PANTHER" id="PTHR47506">
    <property type="entry name" value="TRANSCRIPTIONAL REGULATORY PROTEIN"/>
    <property type="match status" value="1"/>
</dbReference>
<evidence type="ECO:0000313" key="7">
    <source>
        <dbReference type="Proteomes" id="UP001589654"/>
    </source>
</evidence>
<dbReference type="PROSITE" id="PS50977">
    <property type="entry name" value="HTH_TETR_2"/>
    <property type="match status" value="1"/>
</dbReference>
<dbReference type="InterPro" id="IPR001647">
    <property type="entry name" value="HTH_TetR"/>
</dbReference>
<accession>A0ABV5J2W3</accession>
<feature type="domain" description="HTH tetR-type" evidence="5">
    <location>
        <begin position="17"/>
        <end position="77"/>
    </location>
</feature>
<dbReference type="Pfam" id="PF00440">
    <property type="entry name" value="TetR_N"/>
    <property type="match status" value="1"/>
</dbReference>
<dbReference type="Gene3D" id="1.10.357.10">
    <property type="entry name" value="Tetracycline Repressor, domain 2"/>
    <property type="match status" value="1"/>
</dbReference>
<comment type="caution">
    <text evidence="6">The sequence shown here is derived from an EMBL/GenBank/DDBJ whole genome shotgun (WGS) entry which is preliminary data.</text>
</comment>
<evidence type="ECO:0000256" key="4">
    <source>
        <dbReference type="PROSITE-ProRule" id="PRU00335"/>
    </source>
</evidence>
<evidence type="ECO:0000313" key="6">
    <source>
        <dbReference type="EMBL" id="MFB9211168.1"/>
    </source>
</evidence>
<gene>
    <name evidence="6" type="ORF">ACFFUR_05070</name>
</gene>
<dbReference type="RefSeq" id="WP_290246420.1">
    <property type="nucleotide sequence ID" value="NZ_JAUFQT010000001.1"/>
</dbReference>
<evidence type="ECO:0000256" key="3">
    <source>
        <dbReference type="ARBA" id="ARBA00023163"/>
    </source>
</evidence>
<keyword evidence="1" id="KW-0805">Transcription regulation</keyword>
<organism evidence="6 7">
    <name type="scientific">Echinicola jeungdonensis</name>
    <dbReference type="NCBI Taxonomy" id="709343"/>
    <lineage>
        <taxon>Bacteria</taxon>
        <taxon>Pseudomonadati</taxon>
        <taxon>Bacteroidota</taxon>
        <taxon>Cytophagia</taxon>
        <taxon>Cytophagales</taxon>
        <taxon>Cyclobacteriaceae</taxon>
        <taxon>Echinicola</taxon>
    </lineage>
</organism>
<keyword evidence="3" id="KW-0804">Transcription</keyword>
<name>A0ABV5J2W3_9BACT</name>
<reference evidence="6 7" key="1">
    <citation type="submission" date="2024-09" db="EMBL/GenBank/DDBJ databases">
        <authorList>
            <person name="Sun Q."/>
            <person name="Mori K."/>
        </authorList>
    </citation>
    <scope>NUCLEOTIDE SEQUENCE [LARGE SCALE GENOMIC DNA]</scope>
    <source>
        <strain evidence="6 7">CECT 7682</strain>
    </source>
</reference>
<dbReference type="PANTHER" id="PTHR47506:SF1">
    <property type="entry name" value="HTH-TYPE TRANSCRIPTIONAL REGULATOR YJDC"/>
    <property type="match status" value="1"/>
</dbReference>
<dbReference type="SUPFAM" id="SSF46689">
    <property type="entry name" value="Homeodomain-like"/>
    <property type="match status" value="1"/>
</dbReference>
<keyword evidence="2 4" id="KW-0238">DNA-binding</keyword>
<protein>
    <submittedName>
        <fullName evidence="6">TetR/AcrR family transcriptional regulator</fullName>
    </submittedName>
</protein>
<proteinExistence type="predicted"/>
<feature type="DNA-binding region" description="H-T-H motif" evidence="4">
    <location>
        <begin position="40"/>
        <end position="59"/>
    </location>
</feature>
<evidence type="ECO:0000256" key="1">
    <source>
        <dbReference type="ARBA" id="ARBA00023015"/>
    </source>
</evidence>
<keyword evidence="7" id="KW-1185">Reference proteome</keyword>
<dbReference type="InterPro" id="IPR009057">
    <property type="entry name" value="Homeodomain-like_sf"/>
</dbReference>
<evidence type="ECO:0000256" key="2">
    <source>
        <dbReference type="ARBA" id="ARBA00023125"/>
    </source>
</evidence>